<evidence type="ECO:0000313" key="5">
    <source>
        <dbReference type="EMBL" id="ASL15643.1"/>
    </source>
</evidence>
<dbReference type="AlphaFoldDB" id="A0A1Y0TA02"/>
<dbReference type="InterPro" id="IPR016032">
    <property type="entry name" value="Sig_transdc_resp-reg_C-effctor"/>
</dbReference>
<evidence type="ECO:0000259" key="4">
    <source>
        <dbReference type="PROSITE" id="PS50043"/>
    </source>
</evidence>
<dbReference type="RefSeq" id="WP_008257408.1">
    <property type="nucleotide sequence ID" value="NZ_CAAHFK010000057.1"/>
</dbReference>
<organism evidence="5 7">
    <name type="scientific">Mycobacterium intracellulare subsp. chimaera</name>
    <dbReference type="NCBI Taxonomy" id="222805"/>
    <lineage>
        <taxon>Bacteria</taxon>
        <taxon>Bacillati</taxon>
        <taxon>Actinomycetota</taxon>
        <taxon>Actinomycetes</taxon>
        <taxon>Mycobacteriales</taxon>
        <taxon>Mycobacteriaceae</taxon>
        <taxon>Mycobacterium</taxon>
        <taxon>Mycobacterium avium complex (MAC)</taxon>
    </lineage>
</organism>
<accession>A0A1Y0TA02</accession>
<evidence type="ECO:0000256" key="3">
    <source>
        <dbReference type="ARBA" id="ARBA00023163"/>
    </source>
</evidence>
<reference evidence="5 7" key="1">
    <citation type="journal article" date="2017" name="Lancet Infect. Dis.">
        <title>Global outbreak of severe Mycobacterium chimaera disease after cardiac surgery: a molecular epidemiological study.</title>
        <authorList>
            <person name="van Ingen J."/>
            <person name="Kohl T."/>
            <person name="Kranzer K."/>
            <person name="Hasse B."/>
            <person name="Keller P."/>
            <person name="Szafranska A."/>
            <person name="Hillemann D."/>
            <person name="Chand M."/>
            <person name="Schreiber P."/>
            <person name="Sommerstein R."/>
            <person name="Berger C."/>
            <person name="Genoni M."/>
            <person name="Ruegg C."/>
            <person name="Troillet N."/>
            <person name="Widmer A.F."/>
            <person name="Becker S.L."/>
            <person name="Herrmann M."/>
            <person name="Eckmanns T."/>
            <person name="Haller S."/>
            <person name="Hoeller C."/>
            <person name="Debast S.B."/>
            <person name="Wolfhagen M.J."/>
            <person name="Hopman J."/>
            <person name="Kluytmans J."/>
            <person name="Langelaar M."/>
            <person name="Notermans D.W."/>
            <person name="ten Oever J."/>
            <person name="van den Barselaar P."/>
            <person name="Vonk A.B.A."/>
            <person name="Vos M.C."/>
            <person name="Ahmed N."/>
            <person name="Brown T."/>
            <person name="Crook D."/>
            <person name="Lamagni T."/>
            <person name="Phin N."/>
            <person name="Smith E.G."/>
            <person name="Zambon M."/>
            <person name="Serr A."/>
            <person name="Goetting T."/>
            <person name="Ebner W."/>
            <person name="Thuermer A."/>
            <person name="Utpatel C."/>
            <person name="Sproer C."/>
            <person name="Bunk B."/>
            <person name="Nubel U."/>
            <person name="Bloemberg G."/>
            <person name="Bottger E."/>
            <person name="Niemann S."/>
            <person name="Wagner D."/>
            <person name="Sax H."/>
        </authorList>
    </citation>
    <scope>NUCLEOTIDE SEQUENCE [LARGE SCALE GENOMIC DNA]</scope>
    <source>
        <strain evidence="5 7">ZUERICH-2</strain>
    </source>
</reference>
<dbReference type="PROSITE" id="PS50043">
    <property type="entry name" value="HTH_LUXR_2"/>
    <property type="match status" value="1"/>
</dbReference>
<evidence type="ECO:0000256" key="2">
    <source>
        <dbReference type="ARBA" id="ARBA00023125"/>
    </source>
</evidence>
<keyword evidence="2" id="KW-0238">DNA-binding</keyword>
<proteinExistence type="predicted"/>
<dbReference type="GO" id="GO:0006355">
    <property type="term" value="P:regulation of DNA-templated transcription"/>
    <property type="evidence" value="ECO:0007669"/>
    <property type="project" value="InterPro"/>
</dbReference>
<dbReference type="Gene3D" id="1.10.10.10">
    <property type="entry name" value="Winged helix-like DNA-binding domain superfamily/Winged helix DNA-binding domain"/>
    <property type="match status" value="1"/>
</dbReference>
<dbReference type="EMBL" id="CP015267">
    <property type="protein sequence ID" value="ASL15643.1"/>
    <property type="molecule type" value="Genomic_DNA"/>
</dbReference>
<dbReference type="SMART" id="SM00421">
    <property type="entry name" value="HTH_LUXR"/>
    <property type="match status" value="1"/>
</dbReference>
<reference evidence="6 8" key="2">
    <citation type="submission" date="2023-06" db="EMBL/GenBank/DDBJ databases">
        <title>Itaconate inhibition of nontuberculous mycobacteria.</title>
        <authorList>
            <person name="Breen P."/>
            <person name="Zimbric M."/>
            <person name="Caverly L."/>
        </authorList>
    </citation>
    <scope>NUCLEOTIDE SEQUENCE [LARGE SCALE GENOMIC DNA]</scope>
    <source>
        <strain evidence="6 8">FLAC1071</strain>
    </source>
</reference>
<dbReference type="SUPFAM" id="SSF46894">
    <property type="entry name" value="C-terminal effector domain of the bipartite response regulators"/>
    <property type="match status" value="1"/>
</dbReference>
<feature type="domain" description="HTH luxR-type" evidence="4">
    <location>
        <begin position="301"/>
        <end position="366"/>
    </location>
</feature>
<dbReference type="EMBL" id="JASZZX010000045">
    <property type="protein sequence ID" value="MDM3929735.1"/>
    <property type="molecule type" value="Genomic_DNA"/>
</dbReference>
<reference evidence="8" key="3">
    <citation type="submission" date="2023-06" db="EMBL/GenBank/DDBJ databases">
        <title>Itaconate inhibition of nontuberculous mycobacteria.</title>
        <authorList>
            <person name="Spilker T."/>
        </authorList>
    </citation>
    <scope>NUCLEOTIDE SEQUENCE [LARGE SCALE GENOMIC DNA]</scope>
    <source>
        <strain evidence="8">FLAC1071</strain>
    </source>
</reference>
<dbReference type="Proteomes" id="UP000198286">
    <property type="component" value="Chromosome"/>
</dbReference>
<keyword evidence="8" id="KW-1185">Reference proteome</keyword>
<reference evidence="6" key="4">
    <citation type="submission" date="2023-06" db="EMBL/GenBank/DDBJ databases">
        <authorList>
            <person name="Spilker T."/>
        </authorList>
    </citation>
    <scope>NUCLEOTIDE SEQUENCE</scope>
    <source>
        <strain evidence="6">FLAC1071</strain>
    </source>
</reference>
<name>A0A1Y0TA02_MYCIT</name>
<evidence type="ECO:0000313" key="6">
    <source>
        <dbReference type="EMBL" id="MDM3929735.1"/>
    </source>
</evidence>
<gene>
    <name evidence="5" type="ORF">MYCOZU2_03255</name>
    <name evidence="6" type="ORF">QRB35_27530</name>
</gene>
<dbReference type="PRINTS" id="PR00038">
    <property type="entry name" value="HTHLUXR"/>
</dbReference>
<sequence>MVTVEDFSRLVSGIYAAAVTPRHWEPALDEVCRSLGGTVGTLSEAVDGVWSIQATTAPADVGKSYAEHYYRLDYVLAGVGNSPVGAVRTGTELIAPRTNSEFYNDWLRPNELKDGLFVGLTSGQRPSCLIVAAPRRTESFDTSERMKLMSGLVPHLRQALRTQEKLAALTNSAVELAGALEVVRHGILIVAGEHLVINLNSAAERILRSEDGLCIRSGRIAATTAHVEQELHRAINDALVGERSAIRTGRSLSCIRRSGERPYVIHVLPSHRRNADEPLRQPTALVLIIDPEDEPEPAAALLRRLYQLTEAEAQVALHVMHGANLKQIAQELSVSVTTVRTHLQHVFDKTDTHRQAELVRLLLALSR</sequence>
<dbReference type="Pfam" id="PF00196">
    <property type="entry name" value="GerE"/>
    <property type="match status" value="1"/>
</dbReference>
<dbReference type="InterPro" id="IPR036388">
    <property type="entry name" value="WH-like_DNA-bd_sf"/>
</dbReference>
<keyword evidence="1" id="KW-0805">Transcription regulation</keyword>
<evidence type="ECO:0000256" key="1">
    <source>
        <dbReference type="ARBA" id="ARBA00023015"/>
    </source>
</evidence>
<protein>
    <submittedName>
        <fullName evidence="6">LuxR C-terminal-related transcriptional regulator</fullName>
    </submittedName>
    <submittedName>
        <fullName evidence="5">LuxR family transcriptional regulator</fullName>
    </submittedName>
</protein>
<keyword evidence="3" id="KW-0804">Transcription</keyword>
<dbReference type="CDD" id="cd06170">
    <property type="entry name" value="LuxR_C_like"/>
    <property type="match status" value="1"/>
</dbReference>
<evidence type="ECO:0000313" key="7">
    <source>
        <dbReference type="Proteomes" id="UP000198286"/>
    </source>
</evidence>
<dbReference type="PANTHER" id="PTHR44688:SF16">
    <property type="entry name" value="DNA-BINDING TRANSCRIPTIONAL ACTIVATOR DEVR_DOSR"/>
    <property type="match status" value="1"/>
</dbReference>
<dbReference type="GeneID" id="75270455"/>
<dbReference type="PANTHER" id="PTHR44688">
    <property type="entry name" value="DNA-BINDING TRANSCRIPTIONAL ACTIVATOR DEVR_DOSR"/>
    <property type="match status" value="1"/>
</dbReference>
<dbReference type="Proteomes" id="UP001529272">
    <property type="component" value="Unassembled WGS sequence"/>
</dbReference>
<dbReference type="InterPro" id="IPR000792">
    <property type="entry name" value="Tscrpt_reg_LuxR_C"/>
</dbReference>
<evidence type="ECO:0000313" key="8">
    <source>
        <dbReference type="Proteomes" id="UP001529272"/>
    </source>
</evidence>
<dbReference type="GO" id="GO:0003677">
    <property type="term" value="F:DNA binding"/>
    <property type="evidence" value="ECO:0007669"/>
    <property type="project" value="UniProtKB-KW"/>
</dbReference>